<dbReference type="PANTHER" id="PTHR42879">
    <property type="entry name" value="3-OXOACYL-(ACYL-CARRIER-PROTEIN) REDUCTASE"/>
    <property type="match status" value="1"/>
</dbReference>
<comment type="caution">
    <text evidence="2">The sequence shown here is derived from an EMBL/GenBank/DDBJ whole genome shotgun (WGS) entry which is preliminary data.</text>
</comment>
<dbReference type="Pfam" id="PF00106">
    <property type="entry name" value="adh_short"/>
    <property type="match status" value="1"/>
</dbReference>
<gene>
    <name evidence="2" type="ORF">K0U00_49660</name>
</gene>
<organism evidence="2 3">
    <name type="scientific">Paenibacillus sepulcri</name>
    <dbReference type="NCBI Taxonomy" id="359917"/>
    <lineage>
        <taxon>Bacteria</taxon>
        <taxon>Bacillati</taxon>
        <taxon>Bacillota</taxon>
        <taxon>Bacilli</taxon>
        <taxon>Bacillales</taxon>
        <taxon>Paenibacillaceae</taxon>
        <taxon>Paenibacillus</taxon>
    </lineage>
</organism>
<keyword evidence="3" id="KW-1185">Reference proteome</keyword>
<proteinExistence type="inferred from homology"/>
<evidence type="ECO:0000256" key="1">
    <source>
        <dbReference type="ARBA" id="ARBA00006484"/>
    </source>
</evidence>
<dbReference type="Gene3D" id="3.40.50.720">
    <property type="entry name" value="NAD(P)-binding Rossmann-like Domain"/>
    <property type="match status" value="1"/>
</dbReference>
<comment type="similarity">
    <text evidence="1">Belongs to the short-chain dehydrogenases/reductases (SDR) family.</text>
</comment>
<sequence>MSTLFDLTGKSAIVTGASRGIGKAIALALAEAGADVALVTNQTNPADIVQEIA</sequence>
<dbReference type="Proteomes" id="UP001519887">
    <property type="component" value="Unassembled WGS sequence"/>
</dbReference>
<dbReference type="PANTHER" id="PTHR42879:SF2">
    <property type="entry name" value="3-OXOACYL-[ACYL-CARRIER-PROTEIN] REDUCTASE FABG"/>
    <property type="match status" value="1"/>
</dbReference>
<reference evidence="2 3" key="1">
    <citation type="submission" date="2021-07" db="EMBL/GenBank/DDBJ databases">
        <title>Paenibacillus radiodurans sp. nov., isolated from the southeastern edge of Tengger Desert.</title>
        <authorList>
            <person name="Zhang G."/>
        </authorList>
    </citation>
    <scope>NUCLEOTIDE SEQUENCE [LARGE SCALE GENOMIC DNA]</scope>
    <source>
        <strain evidence="2 3">CCM 7311</strain>
    </source>
</reference>
<dbReference type="InterPro" id="IPR036291">
    <property type="entry name" value="NAD(P)-bd_dom_sf"/>
</dbReference>
<feature type="non-terminal residue" evidence="2">
    <location>
        <position position="53"/>
    </location>
</feature>
<dbReference type="InterPro" id="IPR050259">
    <property type="entry name" value="SDR"/>
</dbReference>
<name>A0ABS7CMF9_9BACL</name>
<protein>
    <submittedName>
        <fullName evidence="2">SDR family NAD(P)-dependent oxidoreductase</fullName>
    </submittedName>
</protein>
<evidence type="ECO:0000313" key="3">
    <source>
        <dbReference type="Proteomes" id="UP001519887"/>
    </source>
</evidence>
<dbReference type="InterPro" id="IPR002347">
    <property type="entry name" value="SDR_fam"/>
</dbReference>
<accession>A0ABS7CMF9</accession>
<dbReference type="EMBL" id="JAHZIK010003626">
    <property type="protein sequence ID" value="MBW7462145.1"/>
    <property type="molecule type" value="Genomic_DNA"/>
</dbReference>
<evidence type="ECO:0000313" key="2">
    <source>
        <dbReference type="EMBL" id="MBW7462145.1"/>
    </source>
</evidence>
<dbReference type="SUPFAM" id="SSF51735">
    <property type="entry name" value="NAD(P)-binding Rossmann-fold domains"/>
    <property type="match status" value="1"/>
</dbReference>